<sequence>MTNRIGIVIDFQIYFYLFEPIINRLINNKASITIYCPEKYFDFCLKLFDNSKYIELKSLDAVKDKHRIRFVLHRILMLLLTRDDFSFQWKKKRYETTKKYSGIQGLLLRFSRYFPHVSNAKINRVLKSIVGFCFRNPFENDVILVGSLNASSHLLCANGITVYTVMESWDHSVKDPNGYVSDCVFCWNKSLATDWILKQYDQNVVPFFPLKLRYALTEVREQRVTAVSNNKLVKRIVYAIGSTDRFSTPTFCKFERQIIKDLAEFTKQVGFEFYLKPRPNGYDGEFDYLKNEYPHVQIGKLKNTNATQAADYFYSDDDNKLRFENVIDAFLVVNSITTFGVDSCVAGIPVLQLDLRKAKGYELAPLVQNNYHLDKYLLQSDNVVRVEGETLLDYLLRWEMKDLLCAASKYSYEIEQQFVPQYSLEDAVQTLCEAVRREC</sequence>
<dbReference type="Proteomes" id="UP001568358">
    <property type="component" value="Unassembled WGS sequence"/>
</dbReference>
<dbReference type="EMBL" id="JBFSOO010000023">
    <property type="protein sequence ID" value="MEZ6855067.1"/>
    <property type="molecule type" value="Genomic_DNA"/>
</dbReference>
<keyword evidence="2" id="KW-1185">Reference proteome</keyword>
<evidence type="ECO:0000313" key="1">
    <source>
        <dbReference type="EMBL" id="MEZ6855067.1"/>
    </source>
</evidence>
<reference evidence="1 2" key="1">
    <citation type="submission" date="2024-07" db="EMBL/GenBank/DDBJ databases">
        <title>Active virus-host system and metabolic interactions in a Lokiarchaeon culture.</title>
        <authorList>
            <person name="Ponce Toledo R.I."/>
            <person name="Rodrigues Oliveira T."/>
            <person name="Schleper C."/>
        </authorList>
    </citation>
    <scope>NUCLEOTIDE SEQUENCE [LARGE SCALE GENOMIC DNA]</scope>
    <source>
        <strain evidence="1 2">B35</strain>
    </source>
</reference>
<evidence type="ECO:0000313" key="2">
    <source>
        <dbReference type="Proteomes" id="UP001568358"/>
    </source>
</evidence>
<accession>A0ABV4JWL1</accession>
<dbReference type="RefSeq" id="WP_371151306.1">
    <property type="nucleotide sequence ID" value="NZ_JBFSOO010000023.1"/>
</dbReference>
<gene>
    <name evidence="1" type="ORF">AB2Z07_16480</name>
</gene>
<name>A0ABV4JWL1_9BACT</name>
<comment type="caution">
    <text evidence="1">The sequence shown here is derived from an EMBL/GenBank/DDBJ whole genome shotgun (WGS) entry which is preliminary data.</text>
</comment>
<protein>
    <submittedName>
        <fullName evidence="1">Uncharacterized protein</fullName>
    </submittedName>
</protein>
<organism evidence="1 2">
    <name type="scientific">Halodesulfovibrio aestuarii</name>
    <dbReference type="NCBI Taxonomy" id="126333"/>
    <lineage>
        <taxon>Bacteria</taxon>
        <taxon>Pseudomonadati</taxon>
        <taxon>Thermodesulfobacteriota</taxon>
        <taxon>Desulfovibrionia</taxon>
        <taxon>Desulfovibrionales</taxon>
        <taxon>Desulfovibrionaceae</taxon>
        <taxon>Halodesulfovibrio</taxon>
    </lineage>
</organism>
<proteinExistence type="predicted"/>